<feature type="region of interest" description="Disordered" evidence="1">
    <location>
        <begin position="103"/>
        <end position="135"/>
    </location>
</feature>
<feature type="compositionally biased region" description="Basic and acidic residues" evidence="1">
    <location>
        <begin position="53"/>
        <end position="69"/>
    </location>
</feature>
<evidence type="ECO:0000313" key="2">
    <source>
        <dbReference type="EMBL" id="KAG2642574.1"/>
    </source>
</evidence>
<feature type="region of interest" description="Disordered" evidence="1">
    <location>
        <begin position="45"/>
        <end position="84"/>
    </location>
</feature>
<keyword evidence="3" id="KW-1185">Reference proteome</keyword>
<name>A0A8T0WB11_PANVG</name>
<protein>
    <submittedName>
        <fullName evidence="2">Uncharacterized protein</fullName>
    </submittedName>
</protein>
<dbReference type="Proteomes" id="UP000823388">
    <property type="component" value="Chromosome 2K"/>
</dbReference>
<feature type="compositionally biased region" description="Low complexity" evidence="1">
    <location>
        <begin position="126"/>
        <end position="135"/>
    </location>
</feature>
<gene>
    <name evidence="2" type="ORF">PVAP13_2KG277446</name>
</gene>
<accession>A0A8T0WB11</accession>
<proteinExistence type="predicted"/>
<dbReference type="AlphaFoldDB" id="A0A8T0WB11"/>
<sequence length="223" mass="24463">MAHTTGTTPSQACGCSYLLPHPHMRHDQAKKPALARAYREETLSQFLRRRGRRQAESRGSARQEEEGWRQRRAPQTSRGRRQAGAAAAVLHCQAGAAGLTGRRAVGRGTSADGGTRHPRHCTAVGSQSSLSASSPSSVAQVTSPYQHYIYLLMNLKILKQNASLALRELQCLYCATLIPVRSTTLDLAYSMCLLFPCLLFLAKVNASLERLVVRMSLRAFNIS</sequence>
<comment type="caution">
    <text evidence="2">The sequence shown here is derived from an EMBL/GenBank/DDBJ whole genome shotgun (WGS) entry which is preliminary data.</text>
</comment>
<dbReference type="EMBL" id="CM029039">
    <property type="protein sequence ID" value="KAG2642574.1"/>
    <property type="molecule type" value="Genomic_DNA"/>
</dbReference>
<evidence type="ECO:0000256" key="1">
    <source>
        <dbReference type="SAM" id="MobiDB-lite"/>
    </source>
</evidence>
<evidence type="ECO:0000313" key="3">
    <source>
        <dbReference type="Proteomes" id="UP000823388"/>
    </source>
</evidence>
<organism evidence="2 3">
    <name type="scientific">Panicum virgatum</name>
    <name type="common">Blackwell switchgrass</name>
    <dbReference type="NCBI Taxonomy" id="38727"/>
    <lineage>
        <taxon>Eukaryota</taxon>
        <taxon>Viridiplantae</taxon>
        <taxon>Streptophyta</taxon>
        <taxon>Embryophyta</taxon>
        <taxon>Tracheophyta</taxon>
        <taxon>Spermatophyta</taxon>
        <taxon>Magnoliopsida</taxon>
        <taxon>Liliopsida</taxon>
        <taxon>Poales</taxon>
        <taxon>Poaceae</taxon>
        <taxon>PACMAD clade</taxon>
        <taxon>Panicoideae</taxon>
        <taxon>Panicodae</taxon>
        <taxon>Paniceae</taxon>
        <taxon>Panicinae</taxon>
        <taxon>Panicum</taxon>
        <taxon>Panicum sect. Hiantes</taxon>
    </lineage>
</organism>
<reference evidence="2" key="1">
    <citation type="submission" date="2020-05" db="EMBL/GenBank/DDBJ databases">
        <title>WGS assembly of Panicum virgatum.</title>
        <authorList>
            <person name="Lovell J.T."/>
            <person name="Jenkins J."/>
            <person name="Shu S."/>
            <person name="Juenger T.E."/>
            <person name="Schmutz J."/>
        </authorList>
    </citation>
    <scope>NUCLEOTIDE SEQUENCE</scope>
    <source>
        <strain evidence="2">AP13</strain>
    </source>
</reference>